<sequence>MGTLVRHSGKSKLETRRVSEAPSFTSTTAPSGATFSVPSPSSRGSRPELRTAAPSGALIAHVLSPTKSWPAPIWQFAF</sequence>
<reference evidence="2" key="1">
    <citation type="submission" date="2015-05" db="EMBL/GenBank/DDBJ databases">
        <title>Permanent draft genome of Rhodopirellula islandicus K833.</title>
        <authorList>
            <person name="Kizina J."/>
            <person name="Richter M."/>
            <person name="Glockner F.O."/>
            <person name="Harder J."/>
        </authorList>
    </citation>
    <scope>NUCLEOTIDE SEQUENCE [LARGE SCALE GENOMIC DNA]</scope>
    <source>
        <strain evidence="2">K833</strain>
    </source>
</reference>
<keyword evidence="3" id="KW-1185">Reference proteome</keyword>
<dbReference type="Proteomes" id="UP000036367">
    <property type="component" value="Unassembled WGS sequence"/>
</dbReference>
<protein>
    <submittedName>
        <fullName evidence="2">Uncharacterized protein</fullName>
    </submittedName>
</protein>
<comment type="caution">
    <text evidence="2">The sequence shown here is derived from an EMBL/GenBank/DDBJ whole genome shotgun (WGS) entry which is preliminary data.</text>
</comment>
<dbReference type="STRING" id="595434.RISK_001202"/>
<proteinExistence type="predicted"/>
<dbReference type="AlphaFoldDB" id="A0A0J1BKF5"/>
<evidence type="ECO:0000313" key="3">
    <source>
        <dbReference type="Proteomes" id="UP000036367"/>
    </source>
</evidence>
<organism evidence="2 3">
    <name type="scientific">Rhodopirellula islandica</name>
    <dbReference type="NCBI Taxonomy" id="595434"/>
    <lineage>
        <taxon>Bacteria</taxon>
        <taxon>Pseudomonadati</taxon>
        <taxon>Planctomycetota</taxon>
        <taxon>Planctomycetia</taxon>
        <taxon>Pirellulales</taxon>
        <taxon>Pirellulaceae</taxon>
        <taxon>Rhodopirellula</taxon>
    </lineage>
</organism>
<dbReference type="EMBL" id="LECT01000010">
    <property type="protein sequence ID" value="KLU06888.1"/>
    <property type="molecule type" value="Genomic_DNA"/>
</dbReference>
<gene>
    <name evidence="2" type="ORF">RISK_001202</name>
</gene>
<name>A0A0J1BKF5_RHOIS</name>
<feature type="region of interest" description="Disordered" evidence="1">
    <location>
        <begin position="1"/>
        <end position="50"/>
    </location>
</feature>
<evidence type="ECO:0000313" key="2">
    <source>
        <dbReference type="EMBL" id="KLU06888.1"/>
    </source>
</evidence>
<evidence type="ECO:0000256" key="1">
    <source>
        <dbReference type="SAM" id="MobiDB-lite"/>
    </source>
</evidence>
<feature type="compositionally biased region" description="Polar residues" evidence="1">
    <location>
        <begin position="22"/>
        <end position="34"/>
    </location>
</feature>
<accession>A0A0J1BKF5</accession>